<proteinExistence type="predicted"/>
<dbReference type="AlphaFoldDB" id="A0A8S4QVK2"/>
<gene>
    <name evidence="1" type="primary">jg24950</name>
    <name evidence="1" type="ORF">PAEG_LOCUS5136</name>
</gene>
<organism evidence="1 2">
    <name type="scientific">Pararge aegeria aegeria</name>
    <dbReference type="NCBI Taxonomy" id="348720"/>
    <lineage>
        <taxon>Eukaryota</taxon>
        <taxon>Metazoa</taxon>
        <taxon>Ecdysozoa</taxon>
        <taxon>Arthropoda</taxon>
        <taxon>Hexapoda</taxon>
        <taxon>Insecta</taxon>
        <taxon>Pterygota</taxon>
        <taxon>Neoptera</taxon>
        <taxon>Endopterygota</taxon>
        <taxon>Lepidoptera</taxon>
        <taxon>Glossata</taxon>
        <taxon>Ditrysia</taxon>
        <taxon>Papilionoidea</taxon>
        <taxon>Nymphalidae</taxon>
        <taxon>Satyrinae</taxon>
        <taxon>Satyrini</taxon>
        <taxon>Parargina</taxon>
        <taxon>Pararge</taxon>
    </lineage>
</organism>
<name>A0A8S4QVK2_9NEOP</name>
<protein>
    <submittedName>
        <fullName evidence="1">Jg24950 protein</fullName>
    </submittedName>
</protein>
<dbReference type="Proteomes" id="UP000838756">
    <property type="component" value="Unassembled WGS sequence"/>
</dbReference>
<evidence type="ECO:0000313" key="1">
    <source>
        <dbReference type="EMBL" id="CAH2217220.1"/>
    </source>
</evidence>
<reference evidence="1" key="1">
    <citation type="submission" date="2022-03" db="EMBL/GenBank/DDBJ databases">
        <authorList>
            <person name="Lindestad O."/>
        </authorList>
    </citation>
    <scope>NUCLEOTIDE SEQUENCE</scope>
</reference>
<sequence length="169" mass="17450">MHKPSQISREAQTIGACVRGAETLAVARYWAASLPRAAHLPHPYALRRTTHLRRTCTSLPEGCLRRVAQRAAISMRGARGGGALGEKWGVQWEGDQPFYPVHTGTCSNSNSVSGSAQANMDEVESDVGVVPVGRGAAAAECGSISRRLAPGAGAAATGAADTCPAAASQ</sequence>
<evidence type="ECO:0000313" key="2">
    <source>
        <dbReference type="Proteomes" id="UP000838756"/>
    </source>
</evidence>
<keyword evidence="2" id="KW-1185">Reference proteome</keyword>
<accession>A0A8S4QVK2</accession>
<dbReference type="EMBL" id="CAKXAJ010017837">
    <property type="protein sequence ID" value="CAH2217220.1"/>
    <property type="molecule type" value="Genomic_DNA"/>
</dbReference>
<comment type="caution">
    <text evidence="1">The sequence shown here is derived from an EMBL/GenBank/DDBJ whole genome shotgun (WGS) entry which is preliminary data.</text>
</comment>